<gene>
    <name evidence="1" type="ORF">NCTC10660_00678</name>
</gene>
<evidence type="ECO:0000313" key="1">
    <source>
        <dbReference type="EMBL" id="STZ67204.1"/>
    </source>
</evidence>
<dbReference type="GeneID" id="93351679"/>
<dbReference type="RefSeq" id="WP_074896172.1">
    <property type="nucleotide sequence ID" value="NZ_CP031252.1"/>
</dbReference>
<name>A0A378TXT1_NEIEL</name>
<reference evidence="1 2" key="1">
    <citation type="submission" date="2018-06" db="EMBL/GenBank/DDBJ databases">
        <authorList>
            <consortium name="Pathogen Informatics"/>
            <person name="Doyle S."/>
        </authorList>
    </citation>
    <scope>NUCLEOTIDE SEQUENCE [LARGE SCALE GENOMIC DNA]</scope>
    <source>
        <strain evidence="1 2">NCTC10660</strain>
    </source>
</reference>
<accession>A0A378TXT1</accession>
<sequence>MPVSHPYFETLSAGSPENGPDVCWERELLVNGDTVEVCLWTGGDDELNVEKLDAFAAFLARLDEADKMARAAIAEYLTEDGEYLNLHITEIEGADYPDNPEEFARAMRLESISLWTVELPDYDPIVMDYMIDSEKSDEILAVKLFADGGICGIDWES</sequence>
<evidence type="ECO:0008006" key="3">
    <source>
        <dbReference type="Google" id="ProtNLM"/>
    </source>
</evidence>
<organism evidence="1 2">
    <name type="scientific">Neisseria elongata</name>
    <dbReference type="NCBI Taxonomy" id="495"/>
    <lineage>
        <taxon>Bacteria</taxon>
        <taxon>Pseudomonadati</taxon>
        <taxon>Pseudomonadota</taxon>
        <taxon>Betaproteobacteria</taxon>
        <taxon>Neisseriales</taxon>
        <taxon>Neisseriaceae</taxon>
        <taxon>Neisseria</taxon>
    </lineage>
</organism>
<dbReference type="EMBL" id="UGQW01000002">
    <property type="protein sequence ID" value="STZ67204.1"/>
    <property type="molecule type" value="Genomic_DNA"/>
</dbReference>
<evidence type="ECO:0000313" key="2">
    <source>
        <dbReference type="Proteomes" id="UP000254927"/>
    </source>
</evidence>
<dbReference type="Proteomes" id="UP000254927">
    <property type="component" value="Unassembled WGS sequence"/>
</dbReference>
<proteinExistence type="predicted"/>
<dbReference type="AlphaFoldDB" id="A0A378TXT1"/>
<protein>
    <recommendedName>
        <fullName evidence="3">DUF2004 domain-containing protein</fullName>
    </recommendedName>
</protein>